<dbReference type="SUPFAM" id="SSF50346">
    <property type="entry name" value="PRC-barrel domain"/>
    <property type="match status" value="1"/>
</dbReference>
<evidence type="ECO:0000313" key="6">
    <source>
        <dbReference type="EMBL" id="SEN71565.1"/>
    </source>
</evidence>
<sequence length="160" mass="17713">MRKSILTTAITTALLGGMAFNVQAQTEPQGMYSADDILDAEVFFANGSGEEIGEVDDILFDEEMRISALVIESGAVLGLGGREIVVNTDQFTLETHTENDGDTEHRIMLEATSEEVESFPTYDRDWWEQTKANARDAWQTTKEGAQSAWQSTREAIDANE</sequence>
<evidence type="ECO:0000313" key="11">
    <source>
        <dbReference type="Proteomes" id="UP000503197"/>
    </source>
</evidence>
<dbReference type="EMBL" id="FSQX01000001">
    <property type="protein sequence ID" value="SIN61388.1"/>
    <property type="molecule type" value="Genomic_DNA"/>
</dbReference>
<dbReference type="InterPro" id="IPR011033">
    <property type="entry name" value="PRC_barrel-like_sf"/>
</dbReference>
<organism evidence="7 8">
    <name type="scientific">Vreelandella aquamarina</name>
    <dbReference type="NCBI Taxonomy" id="77097"/>
    <lineage>
        <taxon>Bacteria</taxon>
        <taxon>Pseudomonadati</taxon>
        <taxon>Pseudomonadota</taxon>
        <taxon>Gammaproteobacteria</taxon>
        <taxon>Oceanospirillales</taxon>
        <taxon>Halomonadaceae</taxon>
        <taxon>Vreelandella</taxon>
    </lineage>
</organism>
<dbReference type="Proteomes" id="UP000503197">
    <property type="component" value="Chromosome"/>
</dbReference>
<feature type="compositionally biased region" description="Polar residues" evidence="1">
    <location>
        <begin position="138"/>
        <end position="153"/>
    </location>
</feature>
<name>A0A0D7UYQ8_9GAMM</name>
<dbReference type="InterPro" id="IPR027275">
    <property type="entry name" value="PRC-brl_dom"/>
</dbReference>
<dbReference type="EMBL" id="AP022821">
    <property type="protein sequence ID" value="BCA91088.1"/>
    <property type="molecule type" value="Genomic_DNA"/>
</dbReference>
<dbReference type="STRING" id="77097.SAMN04490369_102114"/>
<evidence type="ECO:0000313" key="7">
    <source>
        <dbReference type="EMBL" id="SIN61388.1"/>
    </source>
</evidence>
<feature type="chain" id="PRO_5015036235" evidence="2">
    <location>
        <begin position="25"/>
        <end position="160"/>
    </location>
</feature>
<feature type="domain" description="PRC-barrel" evidence="3">
    <location>
        <begin position="30"/>
        <end position="89"/>
    </location>
</feature>
<dbReference type="Proteomes" id="UP000501053">
    <property type="component" value="Chromosome"/>
</dbReference>
<evidence type="ECO:0000313" key="5">
    <source>
        <dbReference type="EMBL" id="BCB73110.1"/>
    </source>
</evidence>
<keyword evidence="2" id="KW-0732">Signal</keyword>
<reference evidence="7 8" key="2">
    <citation type="submission" date="2016-11" db="EMBL/GenBank/DDBJ databases">
        <authorList>
            <person name="Jaros S."/>
            <person name="Januszkiewicz K."/>
            <person name="Wedrychowicz H."/>
        </authorList>
    </citation>
    <scope>NUCLEOTIDE SEQUENCE [LARGE SCALE GENOMIC DNA]</scope>
    <source>
        <strain evidence="7 8">ACAM 239</strain>
    </source>
</reference>
<evidence type="ECO:0000313" key="8">
    <source>
        <dbReference type="Proteomes" id="UP000185024"/>
    </source>
</evidence>
<dbReference type="PANTHER" id="PTHR36505:SF1">
    <property type="entry name" value="BLR1072 PROTEIN"/>
    <property type="match status" value="1"/>
</dbReference>
<dbReference type="EMBL" id="AP022869">
    <property type="protein sequence ID" value="BCB73110.1"/>
    <property type="molecule type" value="Genomic_DNA"/>
</dbReference>
<evidence type="ECO:0000313" key="4">
    <source>
        <dbReference type="EMBL" id="BCA91088.1"/>
    </source>
</evidence>
<dbReference type="Gene3D" id="2.30.30.240">
    <property type="entry name" value="PRC-barrel domain"/>
    <property type="match status" value="1"/>
</dbReference>
<reference evidence="6 9" key="1">
    <citation type="submission" date="2016-10" db="EMBL/GenBank/DDBJ databases">
        <authorList>
            <person name="de Groot N.N."/>
        </authorList>
    </citation>
    <scope>NUCLEOTIDE SEQUENCE [LARGE SCALE GENOMIC DNA]</scope>
    <source>
        <strain evidence="6 9">558</strain>
    </source>
</reference>
<reference evidence="5 10" key="4">
    <citation type="submission" date="2020-03" db="EMBL/GenBank/DDBJ databases">
        <title>Complete Genome Sequence of Halomonas meridiana strain Eplume2, isolated from hydrothermal-plume in the north east Pacific Ocean.</title>
        <authorList>
            <person name="Kurihara Y."/>
            <person name="Kawai S."/>
            <person name="Sakai A."/>
            <person name="Galipon J."/>
            <person name="Arakawa K."/>
        </authorList>
    </citation>
    <scope>NUCLEOTIDE SEQUENCE [LARGE SCALE GENOMIC DNA]</scope>
    <source>
        <strain evidence="5 10">Eplume2</strain>
    </source>
</reference>
<gene>
    <name evidence="5" type="ORF">HMEPL2_34610</name>
    <name evidence="4" type="ORF">HMSLTHF_08630</name>
    <name evidence="6" type="ORF">SAMN04490369_102114</name>
    <name evidence="7" type="ORF">SAMN05878438_0522</name>
</gene>
<dbReference type="EMBL" id="FODB01000021">
    <property type="protein sequence ID" value="SEN71565.1"/>
    <property type="molecule type" value="Genomic_DNA"/>
</dbReference>
<reference evidence="4 11" key="3">
    <citation type="submission" date="2020-02" db="EMBL/GenBank/DDBJ databases">
        <title>Complete Genome Sequence of Halomonas meridiana strain BAA-801, Isolated from Deep Sea Thermal Vent.</title>
        <authorList>
            <person name="Takahashi Y."/>
            <person name="Takahashi H."/>
            <person name="Galipon J."/>
            <person name="Arakawa K."/>
        </authorList>
    </citation>
    <scope>NUCLEOTIDE SEQUENCE [LARGE SCALE GENOMIC DNA]</scope>
    <source>
        <strain evidence="4 11">Slthf1</strain>
    </source>
</reference>
<dbReference type="Proteomes" id="UP000199493">
    <property type="component" value="Unassembled WGS sequence"/>
</dbReference>
<dbReference type="RefSeq" id="WP_044628991.1">
    <property type="nucleotide sequence ID" value="NZ_AP022821.1"/>
</dbReference>
<accession>A0A1H8ITU4</accession>
<feature type="region of interest" description="Disordered" evidence="1">
    <location>
        <begin position="136"/>
        <end position="160"/>
    </location>
</feature>
<proteinExistence type="predicted"/>
<dbReference type="OrthoDB" id="6182585at2"/>
<dbReference type="PATRIC" id="fig|29570.3.peg.2915"/>
<dbReference type="PANTHER" id="PTHR36505">
    <property type="entry name" value="BLR1072 PROTEIN"/>
    <property type="match status" value="1"/>
</dbReference>
<evidence type="ECO:0000256" key="1">
    <source>
        <dbReference type="SAM" id="MobiDB-lite"/>
    </source>
</evidence>
<evidence type="ECO:0000313" key="9">
    <source>
        <dbReference type="Proteomes" id="UP000199493"/>
    </source>
</evidence>
<protein>
    <submittedName>
        <fullName evidence="7">PRC-barrel domain-containing protein</fullName>
    </submittedName>
</protein>
<dbReference type="Proteomes" id="UP000185024">
    <property type="component" value="Unassembled WGS sequence"/>
</dbReference>
<accession>A0A0D7UYQ8</accession>
<evidence type="ECO:0000259" key="3">
    <source>
        <dbReference type="Pfam" id="PF05239"/>
    </source>
</evidence>
<dbReference type="Pfam" id="PF05239">
    <property type="entry name" value="PRC"/>
    <property type="match status" value="1"/>
</dbReference>
<dbReference type="GeneID" id="97276636"/>
<dbReference type="AlphaFoldDB" id="A0A0D7UYQ8"/>
<feature type="signal peptide" evidence="2">
    <location>
        <begin position="1"/>
        <end position="24"/>
    </location>
</feature>
<keyword evidence="10" id="KW-1185">Reference proteome</keyword>
<evidence type="ECO:0000313" key="10">
    <source>
        <dbReference type="Proteomes" id="UP000501053"/>
    </source>
</evidence>
<evidence type="ECO:0000256" key="2">
    <source>
        <dbReference type="SAM" id="SignalP"/>
    </source>
</evidence>